<evidence type="ECO:0000313" key="2">
    <source>
        <dbReference type="EMBL" id="KAK3797835.1"/>
    </source>
</evidence>
<organism evidence="2 3">
    <name type="scientific">Elysia crispata</name>
    <name type="common">lettuce slug</name>
    <dbReference type="NCBI Taxonomy" id="231223"/>
    <lineage>
        <taxon>Eukaryota</taxon>
        <taxon>Metazoa</taxon>
        <taxon>Spiralia</taxon>
        <taxon>Lophotrochozoa</taxon>
        <taxon>Mollusca</taxon>
        <taxon>Gastropoda</taxon>
        <taxon>Heterobranchia</taxon>
        <taxon>Euthyneura</taxon>
        <taxon>Panpulmonata</taxon>
        <taxon>Sacoglossa</taxon>
        <taxon>Placobranchoidea</taxon>
        <taxon>Plakobranchidae</taxon>
        <taxon>Elysia</taxon>
    </lineage>
</organism>
<name>A0AAE1E8W5_9GAST</name>
<comment type="caution">
    <text evidence="2">The sequence shown here is derived from an EMBL/GenBank/DDBJ whole genome shotgun (WGS) entry which is preliminary data.</text>
</comment>
<feature type="region of interest" description="Disordered" evidence="1">
    <location>
        <begin position="1"/>
        <end position="21"/>
    </location>
</feature>
<keyword evidence="3" id="KW-1185">Reference proteome</keyword>
<accession>A0AAE1E8W5</accession>
<dbReference type="AlphaFoldDB" id="A0AAE1E8W5"/>
<evidence type="ECO:0000313" key="3">
    <source>
        <dbReference type="Proteomes" id="UP001283361"/>
    </source>
</evidence>
<dbReference type="Proteomes" id="UP001283361">
    <property type="component" value="Unassembled WGS sequence"/>
</dbReference>
<reference evidence="2" key="1">
    <citation type="journal article" date="2023" name="G3 (Bethesda)">
        <title>A reference genome for the long-term kleptoplast-retaining sea slug Elysia crispata morphotype clarki.</title>
        <authorList>
            <person name="Eastman K.E."/>
            <person name="Pendleton A.L."/>
            <person name="Shaikh M.A."/>
            <person name="Suttiyut T."/>
            <person name="Ogas R."/>
            <person name="Tomko P."/>
            <person name="Gavelis G."/>
            <person name="Widhalm J.R."/>
            <person name="Wisecaver J.H."/>
        </authorList>
    </citation>
    <scope>NUCLEOTIDE SEQUENCE</scope>
    <source>
        <strain evidence="2">ECLA1</strain>
    </source>
</reference>
<gene>
    <name evidence="2" type="ORF">RRG08_052434</name>
</gene>
<evidence type="ECO:0000256" key="1">
    <source>
        <dbReference type="SAM" id="MobiDB-lite"/>
    </source>
</evidence>
<protein>
    <submittedName>
        <fullName evidence="2">Uncharacterized protein</fullName>
    </submittedName>
</protein>
<proteinExistence type="predicted"/>
<sequence length="108" mass="12418">MRGVQQCPEIPESPPLSQKTNSARLALAEQLLQPSRQNSSYLHLFVEIAPISVFRSPRVPEFNRQIRLENASRSKELHSNERGVVRCPPRLDLHWRGHRQNAPFVVLC</sequence>
<dbReference type="EMBL" id="JAWDGP010000740">
    <property type="protein sequence ID" value="KAK3797835.1"/>
    <property type="molecule type" value="Genomic_DNA"/>
</dbReference>